<evidence type="ECO:0000313" key="15">
    <source>
        <dbReference type="Proteomes" id="UP001334248"/>
    </source>
</evidence>
<dbReference type="InterPro" id="IPR015413">
    <property type="entry name" value="Methionyl/Leucyl_tRNA_Synth"/>
</dbReference>
<keyword evidence="4 9" id="KW-0547">Nucleotide-binding</keyword>
<gene>
    <name evidence="14" type="ORF">PMZ80_010602</name>
</gene>
<evidence type="ECO:0000256" key="7">
    <source>
        <dbReference type="ARBA" id="ARBA00023146"/>
    </source>
</evidence>
<dbReference type="InterPro" id="IPR013155">
    <property type="entry name" value="M/V/L/I-tRNA-synth_anticd-bd"/>
</dbReference>
<dbReference type="GeneID" id="90004051"/>
<dbReference type="InterPro" id="IPR002302">
    <property type="entry name" value="Leu-tRNA-ligase"/>
</dbReference>
<comment type="catalytic activity">
    <reaction evidence="8">
        <text>tRNA(Leu) + L-leucine + ATP = L-leucyl-tRNA(Leu) + AMP + diphosphate</text>
        <dbReference type="Rhea" id="RHEA:11688"/>
        <dbReference type="Rhea" id="RHEA-COMP:9613"/>
        <dbReference type="Rhea" id="RHEA-COMP:9622"/>
        <dbReference type="ChEBI" id="CHEBI:30616"/>
        <dbReference type="ChEBI" id="CHEBI:33019"/>
        <dbReference type="ChEBI" id="CHEBI:57427"/>
        <dbReference type="ChEBI" id="CHEBI:78442"/>
        <dbReference type="ChEBI" id="CHEBI:78494"/>
        <dbReference type="ChEBI" id="CHEBI:456215"/>
        <dbReference type="EC" id="6.1.1.4"/>
    </reaction>
</comment>
<dbReference type="SUPFAM" id="SSF52374">
    <property type="entry name" value="Nucleotidylyl transferase"/>
    <property type="match status" value="1"/>
</dbReference>
<proteinExistence type="inferred from homology"/>
<sequence length="871" mass="97313">MGHLRVYTISDVLARYNRMKGYDVLHPTGWDAFGLPAENAAIERGIDPGEWTLVNIEKMKGQLKSMNTHFDWDREIATCSPSFYKHTQRLFLMLYNKGLAYQAEALVNYDPVDKTVLANEQVDNDGRSWRSGAVVEQRMLRQWFFRITAFQDALLDDLDTLAKNNRWPDRVIQQQRHWIGRSTGATIRFEVELPDESKVPINVFTTRPDTLFGVKYLALSLSHPIVSVLAKSDEQLAAFLAKRASFGPDSKEGFELNVQAKSPLSSDGTEQSQQNISVFVAPYVLENYGEGAVMGVPAHDTRDFSFWKTNKPHEQVPIVVAAPSSEHHDPNPKEAYTDHGVLTSLCGNYAGIDSRQAGAQIVQDLSKHDLARETQTWRLRDWLISRQRYWGTPIPIIHCDSCGAVPVTDDQLPVELPQLGEDIQGQKGNPLDDIESFVNTNCPSCGKPAKRETDTMDTFVDSSWYYARFLDPQNKSELFSQDAATKMLPVDMYIGGVEHAILHLLYARFIFKCLCQEGKIPSTEDTMSKEPFSKLIAQGMVHGKTFSDPETGRFLKPEDLTTQAGDKPPLVKATGKEASITWEKMSKSKHNGVDPITCFQKYGADVTRAHMLFAAPLSEVLQWDEEKIVGVQRWLHRLSRLVDDLIKIQPSPSTTSQNVPRDLTALTDASASMLLLTNSTLNSITHTIEKNIYNINTVISDLIKLTNAIHDTKILNLEPSVAYEVMTTLIKMLAPVAPAFAEQCFEDIRLAQSRSASNQSLVGPKSGGTSIFTHPFPTPLLTPTEETTLKVRQKTITCAVQVNGKLRFQVDVPAPKMDGGKVVKSNEHEDAVIAAVLGSEMGNLWLKERNDWEGRRKVIVVAGGRVVNVVF</sequence>
<dbReference type="EC" id="6.1.1.4" evidence="2"/>
<evidence type="ECO:0000256" key="2">
    <source>
        <dbReference type="ARBA" id="ARBA00013164"/>
    </source>
</evidence>
<dbReference type="SUPFAM" id="SSF47323">
    <property type="entry name" value="Anticodon-binding domain of a subclass of class I aminoacyl-tRNA synthetases"/>
    <property type="match status" value="1"/>
</dbReference>
<dbReference type="SUPFAM" id="SSF50677">
    <property type="entry name" value="ValRS/IleRS/LeuRS editing domain"/>
    <property type="match status" value="1"/>
</dbReference>
<dbReference type="Pfam" id="PF00133">
    <property type="entry name" value="tRNA-synt_1"/>
    <property type="match status" value="1"/>
</dbReference>
<dbReference type="PRINTS" id="PR00985">
    <property type="entry name" value="TRNASYNTHLEU"/>
</dbReference>
<evidence type="ECO:0000259" key="10">
    <source>
        <dbReference type="Pfam" id="PF00133"/>
    </source>
</evidence>
<dbReference type="Gene3D" id="3.10.20.590">
    <property type="match status" value="1"/>
</dbReference>
<dbReference type="NCBIfam" id="TIGR00396">
    <property type="entry name" value="leuS_bact"/>
    <property type="match status" value="1"/>
</dbReference>
<organism evidence="14 15">
    <name type="scientific">Knufia obscura</name>
    <dbReference type="NCBI Taxonomy" id="1635080"/>
    <lineage>
        <taxon>Eukaryota</taxon>
        <taxon>Fungi</taxon>
        <taxon>Dikarya</taxon>
        <taxon>Ascomycota</taxon>
        <taxon>Pezizomycotina</taxon>
        <taxon>Eurotiomycetes</taxon>
        <taxon>Chaetothyriomycetidae</taxon>
        <taxon>Chaetothyriales</taxon>
        <taxon>Trichomeriaceae</taxon>
        <taxon>Knufia</taxon>
    </lineage>
</organism>
<dbReference type="InterPro" id="IPR025709">
    <property type="entry name" value="Leu_tRNA-synth_edit"/>
</dbReference>
<protein>
    <recommendedName>
        <fullName evidence="2">leucine--tRNA ligase</fullName>
        <ecNumber evidence="2">6.1.1.4</ecNumber>
    </recommendedName>
</protein>
<evidence type="ECO:0000259" key="13">
    <source>
        <dbReference type="Pfam" id="PF13603"/>
    </source>
</evidence>
<dbReference type="InterPro" id="IPR009008">
    <property type="entry name" value="Val/Leu/Ile-tRNA-synth_edit"/>
</dbReference>
<name>A0ABR0R8Y2_9EURO</name>
<keyword evidence="15" id="KW-1185">Reference proteome</keyword>
<evidence type="ECO:0000256" key="9">
    <source>
        <dbReference type="RuleBase" id="RU363039"/>
    </source>
</evidence>
<feature type="domain" description="Methionyl/Leucyl tRNA synthetase" evidence="12">
    <location>
        <begin position="1"/>
        <end position="123"/>
    </location>
</feature>
<dbReference type="Gene3D" id="3.40.50.620">
    <property type="entry name" value="HUPs"/>
    <property type="match status" value="2"/>
</dbReference>
<evidence type="ECO:0000256" key="3">
    <source>
        <dbReference type="ARBA" id="ARBA00022598"/>
    </source>
</evidence>
<accession>A0ABR0R8Y2</accession>
<keyword evidence="3 9" id="KW-0436">Ligase</keyword>
<dbReference type="PANTHER" id="PTHR43740">
    <property type="entry name" value="LEUCYL-TRNA SYNTHETASE"/>
    <property type="match status" value="1"/>
</dbReference>
<dbReference type="PANTHER" id="PTHR43740:SF2">
    <property type="entry name" value="LEUCINE--TRNA LIGASE, MITOCHONDRIAL"/>
    <property type="match status" value="1"/>
</dbReference>
<evidence type="ECO:0000256" key="8">
    <source>
        <dbReference type="ARBA" id="ARBA00047469"/>
    </source>
</evidence>
<feature type="domain" description="Methionyl/Valyl/Leucyl/Isoleucyl-tRNA synthetase anticodon-binding" evidence="11">
    <location>
        <begin position="674"/>
        <end position="814"/>
    </location>
</feature>
<dbReference type="Pfam" id="PF09334">
    <property type="entry name" value="tRNA-synt_1g"/>
    <property type="match status" value="1"/>
</dbReference>
<dbReference type="Gene3D" id="2.20.28.290">
    <property type="match status" value="1"/>
</dbReference>
<evidence type="ECO:0000256" key="5">
    <source>
        <dbReference type="ARBA" id="ARBA00022840"/>
    </source>
</evidence>
<feature type="domain" description="Leucyl-tRNA synthetase editing" evidence="13">
    <location>
        <begin position="176"/>
        <end position="365"/>
    </location>
</feature>
<dbReference type="Gene3D" id="1.10.730.10">
    <property type="entry name" value="Isoleucyl-tRNA Synthetase, Domain 1"/>
    <property type="match status" value="1"/>
</dbReference>
<dbReference type="InterPro" id="IPR002300">
    <property type="entry name" value="aa-tRNA-synth_Ia"/>
</dbReference>
<dbReference type="RefSeq" id="XP_064725152.1">
    <property type="nucleotide sequence ID" value="XM_064878991.1"/>
</dbReference>
<keyword evidence="5 9" id="KW-0067">ATP-binding</keyword>
<dbReference type="Pfam" id="PF08264">
    <property type="entry name" value="Anticodon_1"/>
    <property type="match status" value="1"/>
</dbReference>
<evidence type="ECO:0000256" key="6">
    <source>
        <dbReference type="ARBA" id="ARBA00022917"/>
    </source>
</evidence>
<evidence type="ECO:0000259" key="11">
    <source>
        <dbReference type="Pfam" id="PF08264"/>
    </source>
</evidence>
<reference evidence="14 15" key="1">
    <citation type="journal article" date="2023" name="Res Sq">
        <title>Genomic and morphological characterization of Knufia obscura isolated from the Mars 2020 spacecraft assembly facility.</title>
        <authorList>
            <person name="Chander A.M."/>
            <person name="Teixeira M.M."/>
            <person name="Singh N.K."/>
            <person name="Williams M.P."/>
            <person name="Parker C.W."/>
            <person name="Leo P."/>
            <person name="Stajich J.E."/>
            <person name="Torok T."/>
            <person name="Tighe S."/>
            <person name="Mason C.E."/>
            <person name="Venkateswaran K."/>
        </authorList>
    </citation>
    <scope>NUCLEOTIDE SEQUENCE [LARGE SCALE GENOMIC DNA]</scope>
    <source>
        <strain evidence="14 15">CCFEE 5817</strain>
    </source>
</reference>
<dbReference type="InterPro" id="IPR014729">
    <property type="entry name" value="Rossmann-like_a/b/a_fold"/>
</dbReference>
<keyword evidence="7 9" id="KW-0030">Aminoacyl-tRNA synthetase</keyword>
<evidence type="ECO:0000256" key="4">
    <source>
        <dbReference type="ARBA" id="ARBA00022741"/>
    </source>
</evidence>
<comment type="caution">
    <text evidence="14">The sequence shown here is derived from an EMBL/GenBank/DDBJ whole genome shotgun (WGS) entry which is preliminary data.</text>
</comment>
<dbReference type="Pfam" id="PF13603">
    <property type="entry name" value="tRNA-synt_1_2"/>
    <property type="match status" value="1"/>
</dbReference>
<evidence type="ECO:0000313" key="14">
    <source>
        <dbReference type="EMBL" id="KAK5937062.1"/>
    </source>
</evidence>
<feature type="domain" description="Aminoacyl-tRNA synthetase class Ia" evidence="10">
    <location>
        <begin position="379"/>
        <end position="541"/>
    </location>
</feature>
<dbReference type="EMBL" id="JAVHJV010000019">
    <property type="protein sequence ID" value="KAK5937062.1"/>
    <property type="molecule type" value="Genomic_DNA"/>
</dbReference>
<comment type="similarity">
    <text evidence="1 9">Belongs to the class-I aminoacyl-tRNA synthetase family.</text>
</comment>
<evidence type="ECO:0000256" key="1">
    <source>
        <dbReference type="ARBA" id="ARBA00005594"/>
    </source>
</evidence>
<dbReference type="Proteomes" id="UP001334248">
    <property type="component" value="Unassembled WGS sequence"/>
</dbReference>
<dbReference type="InterPro" id="IPR009080">
    <property type="entry name" value="tRNAsynth_Ia_anticodon-bd"/>
</dbReference>
<evidence type="ECO:0000259" key="12">
    <source>
        <dbReference type="Pfam" id="PF09334"/>
    </source>
</evidence>
<keyword evidence="6 9" id="KW-0648">Protein biosynthesis</keyword>